<dbReference type="EMBL" id="OGTW02000050">
    <property type="protein sequence ID" value="SPS11320.1"/>
    <property type="molecule type" value="Genomic_DNA"/>
</dbReference>
<accession>A0A2X0SLD2</accession>
<sequence length="61" mass="6577">MEQNICKAKGCNTEIPSGDKYCSYHKNKRAEHRGTIIKTGLGLAGSVVLAVVTKGKFKPKA</sequence>
<dbReference type="AlphaFoldDB" id="A0A2X0SLD2"/>
<proteinExistence type="predicted"/>
<organism evidence="2 3">
    <name type="scientific">Lactococcus lactis</name>
    <dbReference type="NCBI Taxonomy" id="1358"/>
    <lineage>
        <taxon>Bacteria</taxon>
        <taxon>Bacillati</taxon>
        <taxon>Bacillota</taxon>
        <taxon>Bacilli</taxon>
        <taxon>Lactobacillales</taxon>
        <taxon>Streptococcaceae</taxon>
        <taxon>Lactococcus</taxon>
    </lineage>
</organism>
<reference evidence="1" key="1">
    <citation type="submission" date="2018-01" db="EMBL/GenBank/DDBJ databases">
        <authorList>
            <person name="Gaut B.S."/>
            <person name="Morton B.R."/>
            <person name="Clegg M.T."/>
            <person name="Duvall M.R."/>
        </authorList>
    </citation>
    <scope>NUCLEOTIDE SEQUENCE</scope>
    <source>
        <strain evidence="1">Lactococcus lactis</strain>
    </source>
</reference>
<name>A0A2X0SLD2_9LACT</name>
<evidence type="ECO:0000313" key="1">
    <source>
        <dbReference type="EMBL" id="SPB25491.1"/>
    </source>
</evidence>
<dbReference type="EMBL" id="OGTW01000050">
    <property type="protein sequence ID" value="SPB25491.1"/>
    <property type="molecule type" value="Genomic_DNA"/>
</dbReference>
<evidence type="ECO:0000313" key="2">
    <source>
        <dbReference type="EMBL" id="SPS11320.1"/>
    </source>
</evidence>
<evidence type="ECO:0000313" key="3">
    <source>
        <dbReference type="Proteomes" id="UP000279235"/>
    </source>
</evidence>
<protein>
    <submittedName>
        <fullName evidence="2">Uncharacterized protein</fullName>
    </submittedName>
</protein>
<dbReference type="Proteomes" id="UP000279235">
    <property type="component" value="Unassembled WGS sequence"/>
</dbReference>
<reference evidence="2" key="2">
    <citation type="submission" date="2018-05" db="EMBL/GenBank/DDBJ databases">
        <authorList>
            <person name="Lanie J.A."/>
            <person name="Ng W.-L."/>
            <person name="Kazmierczak K.M."/>
            <person name="Andrzejewski T.M."/>
            <person name="Davidsen T.M."/>
            <person name="Wayne K.J."/>
            <person name="Tettelin H."/>
            <person name="Glass J.I."/>
            <person name="Rusch D."/>
            <person name="Podicherti R."/>
            <person name="Tsui H.-C.T."/>
            <person name="Winkler M.E."/>
        </authorList>
    </citation>
    <scope>NUCLEOTIDE SEQUENCE</scope>
    <source>
        <strain evidence="2">Lactococcus lactis</strain>
    </source>
</reference>
<reference evidence="3" key="3">
    <citation type="submission" date="2018-05" db="EMBL/GenBank/DDBJ databases">
        <authorList>
            <person name="Duru I."/>
        </authorList>
    </citation>
    <scope>NUCLEOTIDE SEQUENCE [LARGE SCALE GENOMIC DNA]</scope>
</reference>
<gene>
    <name evidence="2" type="ORF">AMHIJAGA_01254</name>
</gene>